<reference evidence="2 3" key="1">
    <citation type="submission" date="2021-05" db="EMBL/GenBank/DDBJ databases">
        <title>Novel species in genus Arthrobacter.</title>
        <authorList>
            <person name="Zhang G."/>
        </authorList>
    </citation>
    <scope>NUCLEOTIDE SEQUENCE [LARGE SCALE GENOMIC DNA]</scope>
    <source>
        <strain evidence="3">zg-ZUI227</strain>
    </source>
</reference>
<keyword evidence="3" id="KW-1185">Reference proteome</keyword>
<proteinExistence type="predicted"/>
<evidence type="ECO:0000313" key="3">
    <source>
        <dbReference type="Proteomes" id="UP000676885"/>
    </source>
</evidence>
<dbReference type="KEGG" id="ajg:KKR91_01005"/>
<dbReference type="RefSeq" id="WP_210226866.1">
    <property type="nucleotide sequence ID" value="NZ_CP076022.1"/>
</dbReference>
<protein>
    <submittedName>
        <fullName evidence="2">Uncharacterized protein</fullName>
    </submittedName>
</protein>
<dbReference type="Proteomes" id="UP000676885">
    <property type="component" value="Chromosome"/>
</dbReference>
<evidence type="ECO:0000256" key="1">
    <source>
        <dbReference type="SAM" id="MobiDB-lite"/>
    </source>
</evidence>
<evidence type="ECO:0000313" key="2">
    <source>
        <dbReference type="EMBL" id="QWC10267.1"/>
    </source>
</evidence>
<sequence>MSEARRQSRSASDPPRHRVLGALDRMAFRFFGPPERDAAATGPVVHRHDAVEQEIESQLEDVYVETDEEGRHYGVQRHEFGPVEGLQGNTYPYYSGRPPLNAPET</sequence>
<dbReference type="EMBL" id="CP076022">
    <property type="protein sequence ID" value="QWC10267.1"/>
    <property type="molecule type" value="Genomic_DNA"/>
</dbReference>
<accession>A0A975M5G3</accession>
<name>A0A975M5G3_9MICC</name>
<feature type="region of interest" description="Disordered" evidence="1">
    <location>
        <begin position="82"/>
        <end position="105"/>
    </location>
</feature>
<gene>
    <name evidence="2" type="ORF">KKR91_01005</name>
</gene>
<organism evidence="2 3">
    <name type="scientific">Arthrobacter jiangjiafuii</name>
    <dbReference type="NCBI Taxonomy" id="2817475"/>
    <lineage>
        <taxon>Bacteria</taxon>
        <taxon>Bacillati</taxon>
        <taxon>Actinomycetota</taxon>
        <taxon>Actinomycetes</taxon>
        <taxon>Micrococcales</taxon>
        <taxon>Micrococcaceae</taxon>
        <taxon>Arthrobacter</taxon>
    </lineage>
</organism>
<dbReference type="AlphaFoldDB" id="A0A975M5G3"/>